<gene>
    <name evidence="2" type="ORF">GSI_07723</name>
</gene>
<evidence type="ECO:0000313" key="3">
    <source>
        <dbReference type="Proteomes" id="UP000230002"/>
    </source>
</evidence>
<keyword evidence="3" id="KW-1185">Reference proteome</keyword>
<dbReference type="Proteomes" id="UP000230002">
    <property type="component" value="Unassembled WGS sequence"/>
</dbReference>
<sequence>MLTLLEIGFIRRRAANMLWEMEDLFEFLAGCPNLEELYLHDIPDTDRRASSRRQPGSSITVSLPRLQYFAFTYRYPNDKKPKYDIDDSPDPIDFLLSRISIPSSCHMYLGSPAMEIDADKVLASVCRHVPGKDAISHMFLRPSNDVSSPIQLVFRHGSLRLHIPKDSSWVLQPATASHFAYHDFFRSFPHLFATTTEVRIHYNHDYVMTPRDAPFPVPAAVFPQVTALSVIRDTNRARSPDESRTTLRAGLAHLVQPPCKPLPRRSRLGPGNVNATAQQGLRGRSPYPLLDTLWTSLESTDEVGELETVLAARAAASSSHSATIRWGTRPLGTATSRGCGRLARGSRRSS</sequence>
<dbReference type="AlphaFoldDB" id="A0A2G8S8R0"/>
<accession>A0A2G8S8R0</accession>
<dbReference type="EMBL" id="AYKW01000016">
    <property type="protein sequence ID" value="PIL30145.1"/>
    <property type="molecule type" value="Genomic_DNA"/>
</dbReference>
<evidence type="ECO:0000256" key="1">
    <source>
        <dbReference type="SAM" id="MobiDB-lite"/>
    </source>
</evidence>
<reference evidence="2 3" key="1">
    <citation type="journal article" date="2015" name="Sci. Rep.">
        <title>Chromosome-level genome map provides insights into diverse defense mechanisms in the medicinal fungus Ganoderma sinense.</title>
        <authorList>
            <person name="Zhu Y."/>
            <person name="Xu J."/>
            <person name="Sun C."/>
            <person name="Zhou S."/>
            <person name="Xu H."/>
            <person name="Nelson D.R."/>
            <person name="Qian J."/>
            <person name="Song J."/>
            <person name="Luo H."/>
            <person name="Xiang L."/>
            <person name="Li Y."/>
            <person name="Xu Z."/>
            <person name="Ji A."/>
            <person name="Wang L."/>
            <person name="Lu S."/>
            <person name="Hayward A."/>
            <person name="Sun W."/>
            <person name="Li X."/>
            <person name="Schwartz D.C."/>
            <person name="Wang Y."/>
            <person name="Chen S."/>
        </authorList>
    </citation>
    <scope>NUCLEOTIDE SEQUENCE [LARGE SCALE GENOMIC DNA]</scope>
    <source>
        <strain evidence="2 3">ZZ0214-1</strain>
    </source>
</reference>
<proteinExistence type="predicted"/>
<comment type="caution">
    <text evidence="2">The sequence shown here is derived from an EMBL/GenBank/DDBJ whole genome shotgun (WGS) entry which is preliminary data.</text>
</comment>
<feature type="region of interest" description="Disordered" evidence="1">
    <location>
        <begin position="258"/>
        <end position="279"/>
    </location>
</feature>
<protein>
    <recommendedName>
        <fullName evidence="4">F-box domain-containing protein</fullName>
    </recommendedName>
</protein>
<evidence type="ECO:0008006" key="4">
    <source>
        <dbReference type="Google" id="ProtNLM"/>
    </source>
</evidence>
<evidence type="ECO:0000313" key="2">
    <source>
        <dbReference type="EMBL" id="PIL30145.1"/>
    </source>
</evidence>
<organism evidence="2 3">
    <name type="scientific">Ganoderma sinense ZZ0214-1</name>
    <dbReference type="NCBI Taxonomy" id="1077348"/>
    <lineage>
        <taxon>Eukaryota</taxon>
        <taxon>Fungi</taxon>
        <taxon>Dikarya</taxon>
        <taxon>Basidiomycota</taxon>
        <taxon>Agaricomycotina</taxon>
        <taxon>Agaricomycetes</taxon>
        <taxon>Polyporales</taxon>
        <taxon>Polyporaceae</taxon>
        <taxon>Ganoderma</taxon>
    </lineage>
</organism>
<name>A0A2G8S8R0_9APHY</name>
<dbReference type="OrthoDB" id="2752736at2759"/>